<protein>
    <submittedName>
        <fullName evidence="1">Uncharacterized protein</fullName>
    </submittedName>
</protein>
<sequence>MEVWYPSEGIDEAVIEACIRGISCEYLELETDHISFIEPTDRGEALQAYSEHIARFGGDVKMVFTEELIESMMKQMSLTREEVVNLLDRSVYSNQ</sequence>
<gene>
    <name evidence="1" type="ORF">DFP98_108119</name>
</gene>
<dbReference type="AlphaFoldDB" id="A0A3D9KCH6"/>
<evidence type="ECO:0000313" key="2">
    <source>
        <dbReference type="Proteomes" id="UP000256977"/>
    </source>
</evidence>
<comment type="caution">
    <text evidence="1">The sequence shown here is derived from an EMBL/GenBank/DDBJ whole genome shotgun (WGS) entry which is preliminary data.</text>
</comment>
<dbReference type="EMBL" id="QRDZ01000008">
    <property type="protein sequence ID" value="RED83276.1"/>
    <property type="molecule type" value="Genomic_DNA"/>
</dbReference>
<evidence type="ECO:0000313" key="1">
    <source>
        <dbReference type="EMBL" id="RED83276.1"/>
    </source>
</evidence>
<organism evidence="1 2">
    <name type="scientific">Cohnella phaseoli</name>
    <dbReference type="NCBI Taxonomy" id="456490"/>
    <lineage>
        <taxon>Bacteria</taxon>
        <taxon>Bacillati</taxon>
        <taxon>Bacillota</taxon>
        <taxon>Bacilli</taxon>
        <taxon>Bacillales</taxon>
        <taxon>Paenibacillaceae</taxon>
        <taxon>Cohnella</taxon>
    </lineage>
</organism>
<name>A0A3D9KCH6_9BACL</name>
<keyword evidence="2" id="KW-1185">Reference proteome</keyword>
<proteinExistence type="predicted"/>
<dbReference type="Proteomes" id="UP000256977">
    <property type="component" value="Unassembled WGS sequence"/>
</dbReference>
<reference evidence="1 2" key="1">
    <citation type="submission" date="2018-07" db="EMBL/GenBank/DDBJ databases">
        <title>Genomic Encyclopedia of Type Strains, Phase III (KMG-III): the genomes of soil and plant-associated and newly described type strains.</title>
        <authorList>
            <person name="Whitman W."/>
        </authorList>
    </citation>
    <scope>NUCLEOTIDE SEQUENCE [LARGE SCALE GENOMIC DNA]</scope>
    <source>
        <strain evidence="1 2">CECT 7287</strain>
    </source>
</reference>
<accession>A0A3D9KCH6</accession>